<reference evidence="2" key="1">
    <citation type="submission" date="2017-09" db="EMBL/GenBank/DDBJ databases">
        <title>Depth-based differentiation of microbial function through sediment-hosted aquifers and enrichment of novel symbionts in the deep terrestrial subsurface.</title>
        <authorList>
            <person name="Probst A.J."/>
            <person name="Ladd B."/>
            <person name="Jarett J.K."/>
            <person name="Geller-Mcgrath D.E."/>
            <person name="Sieber C.M.K."/>
            <person name="Emerson J.B."/>
            <person name="Anantharaman K."/>
            <person name="Thomas B.C."/>
            <person name="Malmstrom R."/>
            <person name="Stieglmeier M."/>
            <person name="Klingl A."/>
            <person name="Woyke T."/>
            <person name="Ryan C.M."/>
            <person name="Banfield J.F."/>
        </authorList>
    </citation>
    <scope>NUCLEOTIDE SEQUENCE [LARGE SCALE GENOMIC DNA]</scope>
</reference>
<sequence length="237" mass="27389">MIDYHTTEILPSVRKAIIKGSVAAQLEKEGRRWRISWNSSVASYQETFKLVFPKKFNDFLKERKCIKKVYALDLMSSPAMLSGLEIDGGVAIGLGDLSNTEFEKEMINKNIEYIYGNLLTRQPWNDIVGWLKRNKAEGFDLITCRADMIRAHIKYVPPNPTVYYDLLNRAWNLLDKKGGVLLVDIPKFVYTSGIHQNLIDQWLRRLEENQIEYKYVQNSALKLVKNANSPKYLPTLN</sequence>
<dbReference type="Proteomes" id="UP000231434">
    <property type="component" value="Unassembled WGS sequence"/>
</dbReference>
<dbReference type="EMBL" id="PFEB01000052">
    <property type="protein sequence ID" value="PJE60232.1"/>
    <property type="molecule type" value="Genomic_DNA"/>
</dbReference>
<evidence type="ECO:0000313" key="2">
    <source>
        <dbReference type="Proteomes" id="UP000231434"/>
    </source>
</evidence>
<evidence type="ECO:0000313" key="1">
    <source>
        <dbReference type="EMBL" id="PJE60232.1"/>
    </source>
</evidence>
<organism evidence="1 2">
    <name type="scientific">Candidatus Roizmanbacteria bacterium CG10_big_fil_rev_8_21_14_0_10_36_26</name>
    <dbReference type="NCBI Taxonomy" id="1974851"/>
    <lineage>
        <taxon>Bacteria</taxon>
        <taxon>Candidatus Roizmaniibacteriota</taxon>
    </lineage>
</organism>
<protein>
    <submittedName>
        <fullName evidence="1">Uncharacterized protein</fullName>
    </submittedName>
</protein>
<dbReference type="AlphaFoldDB" id="A0A2M8KJZ5"/>
<proteinExistence type="predicted"/>
<name>A0A2M8KJZ5_9BACT</name>
<comment type="caution">
    <text evidence="1">The sequence shown here is derived from an EMBL/GenBank/DDBJ whole genome shotgun (WGS) entry which is preliminary data.</text>
</comment>
<gene>
    <name evidence="1" type="ORF">COU86_05420</name>
</gene>
<accession>A0A2M8KJZ5</accession>